<evidence type="ECO:0000313" key="3">
    <source>
        <dbReference type="Proteomes" id="UP000053766"/>
    </source>
</evidence>
<gene>
    <name evidence="2" type="ORF">DICVIV_05547</name>
</gene>
<feature type="compositionally biased region" description="Low complexity" evidence="1">
    <location>
        <begin position="279"/>
        <end position="291"/>
    </location>
</feature>
<organism evidence="2 3">
    <name type="scientific">Dictyocaulus viviparus</name>
    <name type="common">Bovine lungworm</name>
    <dbReference type="NCBI Taxonomy" id="29172"/>
    <lineage>
        <taxon>Eukaryota</taxon>
        <taxon>Metazoa</taxon>
        <taxon>Ecdysozoa</taxon>
        <taxon>Nematoda</taxon>
        <taxon>Chromadorea</taxon>
        <taxon>Rhabditida</taxon>
        <taxon>Rhabditina</taxon>
        <taxon>Rhabditomorpha</taxon>
        <taxon>Strongyloidea</taxon>
        <taxon>Metastrongylidae</taxon>
        <taxon>Dictyocaulus</taxon>
    </lineage>
</organism>
<dbReference type="STRING" id="29172.A0A0D8Y198"/>
<accession>A0A0D8Y198</accession>
<feature type="compositionally biased region" description="Polar residues" evidence="1">
    <location>
        <begin position="306"/>
        <end position="320"/>
    </location>
</feature>
<feature type="region of interest" description="Disordered" evidence="1">
    <location>
        <begin position="274"/>
        <end position="325"/>
    </location>
</feature>
<evidence type="ECO:0008006" key="4">
    <source>
        <dbReference type="Google" id="ProtNLM"/>
    </source>
</evidence>
<proteinExistence type="predicted"/>
<evidence type="ECO:0000256" key="1">
    <source>
        <dbReference type="SAM" id="MobiDB-lite"/>
    </source>
</evidence>
<dbReference type="AlphaFoldDB" id="A0A0D8Y198"/>
<sequence length="448" mass="48922">MSEFREEKLLLKSEDLPLTRIENVTDILDWLLAGLPASSISYSPHRFGEKRFRKGRQELSHFQKHEDEAIRTVGGKVFNPEAYCNICQAFQKVTYDGSCLEMDLKPNRARKKKRVRIMTSQIVIAPTGYGSVASGDRIAMGVCEVWIVGIEQNEQVEIPVVIANLFESESSKICCLERKFCLISVNASLDSEYRPPECLKEFCNKYYLATHRAAKHGYCSQMLSSQSGVDLSALGRGADTAPSVDIQQLMMGLDQSTLTGNNALRSLYLSQMGMGGGSPSPSSVPSSGSASITGGSQDAGPEPSPKASTPTPQSDNSSGLPNWFSGLLPPQLQQQGLSSNMNTLLEQMQAMQSLQLFGGNIGSNVGALAAALSQNPASFLANSPNKKVLSSQSVNQTITITNDYNQGESQRFMRRFVSKFFLSDRPYVSRNSSDFANARAAKPELEHT</sequence>
<protein>
    <recommendedName>
        <fullName evidence="4">C2H2-type domain-containing protein</fullName>
    </recommendedName>
</protein>
<keyword evidence="3" id="KW-1185">Reference proteome</keyword>
<name>A0A0D8Y198_DICVI</name>
<dbReference type="EMBL" id="KN716270">
    <property type="protein sequence ID" value="KJH48371.1"/>
    <property type="molecule type" value="Genomic_DNA"/>
</dbReference>
<dbReference type="Proteomes" id="UP000053766">
    <property type="component" value="Unassembled WGS sequence"/>
</dbReference>
<reference evidence="3" key="2">
    <citation type="journal article" date="2016" name="Sci. Rep.">
        <title>Dictyocaulus viviparus genome, variome and transcriptome elucidate lungworm biology and support future intervention.</title>
        <authorList>
            <person name="McNulty S.N."/>
            <person name="Strube C."/>
            <person name="Rosa B.A."/>
            <person name="Martin J.C."/>
            <person name="Tyagi R."/>
            <person name="Choi Y.J."/>
            <person name="Wang Q."/>
            <person name="Hallsworth Pepin K."/>
            <person name="Zhang X."/>
            <person name="Ozersky P."/>
            <person name="Wilson R.K."/>
            <person name="Sternberg P.W."/>
            <person name="Gasser R.B."/>
            <person name="Mitreva M."/>
        </authorList>
    </citation>
    <scope>NUCLEOTIDE SEQUENCE [LARGE SCALE GENOMIC DNA]</scope>
    <source>
        <strain evidence="3">HannoverDv2000</strain>
    </source>
</reference>
<dbReference type="OrthoDB" id="5871321at2759"/>
<reference evidence="2 3" key="1">
    <citation type="submission" date="2013-11" db="EMBL/GenBank/DDBJ databases">
        <title>Draft genome of the bovine lungworm Dictyocaulus viviparus.</title>
        <authorList>
            <person name="Mitreva M."/>
        </authorList>
    </citation>
    <scope>NUCLEOTIDE SEQUENCE [LARGE SCALE GENOMIC DNA]</scope>
    <source>
        <strain evidence="2 3">HannoverDv2000</strain>
    </source>
</reference>
<evidence type="ECO:0000313" key="2">
    <source>
        <dbReference type="EMBL" id="KJH48371.1"/>
    </source>
</evidence>